<protein>
    <submittedName>
        <fullName evidence="2">Uncharacterized protein</fullName>
    </submittedName>
</protein>
<evidence type="ECO:0000313" key="3">
    <source>
        <dbReference type="Proteomes" id="UP000324800"/>
    </source>
</evidence>
<dbReference type="AlphaFoldDB" id="A0A5J4VCJ4"/>
<organism evidence="2 3">
    <name type="scientific">Streblomastix strix</name>
    <dbReference type="NCBI Taxonomy" id="222440"/>
    <lineage>
        <taxon>Eukaryota</taxon>
        <taxon>Metamonada</taxon>
        <taxon>Preaxostyla</taxon>
        <taxon>Oxymonadida</taxon>
        <taxon>Streblomastigidae</taxon>
        <taxon>Streblomastix</taxon>
    </lineage>
</organism>
<evidence type="ECO:0000313" key="2">
    <source>
        <dbReference type="EMBL" id="KAA6380155.1"/>
    </source>
</evidence>
<gene>
    <name evidence="2" type="ORF">EZS28_024318</name>
</gene>
<name>A0A5J4VCJ4_9EUKA</name>
<reference evidence="2 3" key="1">
    <citation type="submission" date="2019-03" db="EMBL/GenBank/DDBJ databases">
        <title>Single cell metagenomics reveals metabolic interactions within the superorganism composed of flagellate Streblomastix strix and complex community of Bacteroidetes bacteria on its surface.</title>
        <authorList>
            <person name="Treitli S.C."/>
            <person name="Kolisko M."/>
            <person name="Husnik F."/>
            <person name="Keeling P."/>
            <person name="Hampl V."/>
        </authorList>
    </citation>
    <scope>NUCLEOTIDE SEQUENCE [LARGE SCALE GENOMIC DNA]</scope>
    <source>
        <strain evidence="2">ST1C</strain>
    </source>
</reference>
<dbReference type="EMBL" id="SNRW01008069">
    <property type="protein sequence ID" value="KAA6380155.1"/>
    <property type="molecule type" value="Genomic_DNA"/>
</dbReference>
<evidence type="ECO:0000256" key="1">
    <source>
        <dbReference type="SAM" id="MobiDB-lite"/>
    </source>
</evidence>
<feature type="compositionally biased region" description="Basic and acidic residues" evidence="1">
    <location>
        <begin position="25"/>
        <end position="37"/>
    </location>
</feature>
<comment type="caution">
    <text evidence="2">The sequence shown here is derived from an EMBL/GenBank/DDBJ whole genome shotgun (WGS) entry which is preliminary data.</text>
</comment>
<dbReference type="Proteomes" id="UP000324800">
    <property type="component" value="Unassembled WGS sequence"/>
</dbReference>
<sequence>MEGKKIELKGELDQMRNVSQWDQYEETHQKDQKKQNKEPGNCNVSCGVPTSGNILTLFADDDPLAVVARIASLITVLFCCPMNSLPARIAIFNIAGAFKKLQLRHKQKKKEEIVQKQAIKYIDGKQ</sequence>
<proteinExistence type="predicted"/>
<accession>A0A5J4VCJ4</accession>
<feature type="region of interest" description="Disordered" evidence="1">
    <location>
        <begin position="22"/>
        <end position="41"/>
    </location>
</feature>